<dbReference type="PRINTS" id="PR00837">
    <property type="entry name" value="V5TPXLIKE"/>
</dbReference>
<dbReference type="InterPro" id="IPR001283">
    <property type="entry name" value="CRISP-related"/>
</dbReference>
<dbReference type="InterPro" id="IPR035940">
    <property type="entry name" value="CAP_sf"/>
</dbReference>
<dbReference type="PANTHER" id="PTHR10334">
    <property type="entry name" value="CYSTEINE-RICH SECRETORY PROTEIN-RELATED"/>
    <property type="match status" value="1"/>
</dbReference>
<dbReference type="RefSeq" id="XP_028865516.1">
    <property type="nucleotide sequence ID" value="XM_029009683.1"/>
</dbReference>
<evidence type="ECO:0000256" key="1">
    <source>
        <dbReference type="SAM" id="SignalP"/>
    </source>
</evidence>
<dbReference type="Proteomes" id="UP000236319">
    <property type="component" value="Unassembled WGS sequence"/>
</dbReference>
<dbReference type="GeneID" id="39873043"/>
<feature type="signal peptide" evidence="1">
    <location>
        <begin position="1"/>
        <end position="25"/>
    </location>
</feature>
<dbReference type="OrthoDB" id="337038at2759"/>
<feature type="domain" description="SCP" evidence="2">
    <location>
        <begin position="45"/>
        <end position="187"/>
    </location>
</feature>
<gene>
    <name evidence="3" type="ORF">BOVATA_007660</name>
</gene>
<comment type="caution">
    <text evidence="3">The sequence shown here is derived from an EMBL/GenBank/DDBJ whole genome shotgun (WGS) entry which is preliminary data.</text>
</comment>
<feature type="chain" id="PRO_5014134557" evidence="1">
    <location>
        <begin position="26"/>
        <end position="223"/>
    </location>
</feature>
<organism evidence="3 4">
    <name type="scientific">Babesia ovata</name>
    <dbReference type="NCBI Taxonomy" id="189622"/>
    <lineage>
        <taxon>Eukaryota</taxon>
        <taxon>Sar</taxon>
        <taxon>Alveolata</taxon>
        <taxon>Apicomplexa</taxon>
        <taxon>Aconoidasida</taxon>
        <taxon>Piroplasmida</taxon>
        <taxon>Babesiidae</taxon>
        <taxon>Babesia</taxon>
    </lineage>
</organism>
<accession>A0A2H6K8F3</accession>
<dbReference type="SUPFAM" id="SSF55797">
    <property type="entry name" value="PR-1-like"/>
    <property type="match status" value="1"/>
</dbReference>
<dbReference type="Gene3D" id="3.40.33.10">
    <property type="entry name" value="CAP"/>
    <property type="match status" value="1"/>
</dbReference>
<dbReference type="Pfam" id="PF00188">
    <property type="entry name" value="CAP"/>
    <property type="match status" value="1"/>
</dbReference>
<dbReference type="VEuPathDB" id="PiroplasmaDB:BOVATA_007660"/>
<dbReference type="EMBL" id="BDSA01000001">
    <property type="protein sequence ID" value="GBE59273.1"/>
    <property type="molecule type" value="Genomic_DNA"/>
</dbReference>
<evidence type="ECO:0000259" key="2">
    <source>
        <dbReference type="SMART" id="SM00198"/>
    </source>
</evidence>
<sequence>MIAAVSLYAACGILLALLPLRPCLPIVHENGNVMPRASAPRCRFEVGQTFLELCAAEGCGDNNIYSVSLSTSPRSDKLAFSAGKLAAELSRQQNCNLPLYYRSELGTNYLSAGLDGFSEAVAAQFWYEGHTDYDFENGGPMNRNPNVLSFTQLIWKSSQEVGCGVACCDSRQIVLVCQFNPPGNIQGTPSSSLNERCAGHFTSNVPEKFERLNDIVKEVPYEL</sequence>
<evidence type="ECO:0000313" key="4">
    <source>
        <dbReference type="Proteomes" id="UP000236319"/>
    </source>
</evidence>
<dbReference type="AlphaFoldDB" id="A0A2H6K8F3"/>
<name>A0A2H6K8F3_9APIC</name>
<proteinExistence type="predicted"/>
<keyword evidence="4" id="KW-1185">Reference proteome</keyword>
<evidence type="ECO:0000313" key="3">
    <source>
        <dbReference type="EMBL" id="GBE59273.1"/>
    </source>
</evidence>
<dbReference type="InterPro" id="IPR014044">
    <property type="entry name" value="CAP_dom"/>
</dbReference>
<reference evidence="3 4" key="1">
    <citation type="journal article" date="2017" name="BMC Genomics">
        <title>Whole-genome assembly of Babesia ovata and comparative genomics between closely related pathogens.</title>
        <authorList>
            <person name="Yamagishi J."/>
            <person name="Asada M."/>
            <person name="Hakimi H."/>
            <person name="Tanaka T.Q."/>
            <person name="Sugimoto C."/>
            <person name="Kawazu S."/>
        </authorList>
    </citation>
    <scope>NUCLEOTIDE SEQUENCE [LARGE SCALE GENOMIC DNA]</scope>
    <source>
        <strain evidence="3 4">Miyake</strain>
    </source>
</reference>
<dbReference type="SMART" id="SM00198">
    <property type="entry name" value="SCP"/>
    <property type="match status" value="1"/>
</dbReference>
<keyword evidence="1" id="KW-0732">Signal</keyword>
<protein>
    <submittedName>
        <fullName evidence="3">SCP-like extracellular family protein, putative</fullName>
    </submittedName>
</protein>